<sequence length="119" mass="12999">MAELDTTNPKGLRAERTIEAGGRKIVVRELTVGEVRAWLKDANAELDRNDLVALALFADITLDDLTRFSDLSRAELDAMLPSELDKVREAAKSLNPHFFGLRERLANAAQVAATAPPAT</sequence>
<reference evidence="1" key="1">
    <citation type="submission" date="2023-03" db="EMBL/GenBank/DDBJ databases">
        <authorList>
            <person name="Pearce D."/>
        </authorList>
    </citation>
    <scope>NUCLEOTIDE SEQUENCE</scope>
    <source>
        <strain evidence="1">Mc</strain>
    </source>
</reference>
<dbReference type="RefSeq" id="WP_218796944.1">
    <property type="nucleotide sequence ID" value="NZ_CP079097.1"/>
</dbReference>
<accession>A0AA35XYK8</accession>
<dbReference type="Proteomes" id="UP001158598">
    <property type="component" value="Chromosome"/>
</dbReference>
<protein>
    <submittedName>
        <fullName evidence="1">Uncharacterized protein</fullName>
    </submittedName>
</protein>
<gene>
    <name evidence="1" type="ORF">MCNOR_1902</name>
</gene>
<dbReference type="EMBL" id="OX458332">
    <property type="protein sequence ID" value="CAI8818729.1"/>
    <property type="molecule type" value="Genomic_DNA"/>
</dbReference>
<evidence type="ECO:0000313" key="2">
    <source>
        <dbReference type="Proteomes" id="UP001158598"/>
    </source>
</evidence>
<evidence type="ECO:0000313" key="1">
    <source>
        <dbReference type="EMBL" id="CAI8818729.1"/>
    </source>
</evidence>
<dbReference type="AlphaFoldDB" id="A0AA35XYK8"/>
<organism evidence="1 2">
    <name type="scientific">Methylococcus capsulatus</name>
    <dbReference type="NCBI Taxonomy" id="414"/>
    <lineage>
        <taxon>Bacteria</taxon>
        <taxon>Pseudomonadati</taxon>
        <taxon>Pseudomonadota</taxon>
        <taxon>Gammaproteobacteria</taxon>
        <taxon>Methylococcales</taxon>
        <taxon>Methylococcaceae</taxon>
        <taxon>Methylococcus</taxon>
    </lineage>
</organism>
<proteinExistence type="predicted"/>
<name>A0AA35XYK8_METCP</name>